<evidence type="ECO:0000313" key="2">
    <source>
        <dbReference type="EMBL" id="ROR34634.1"/>
    </source>
</evidence>
<dbReference type="Gene3D" id="1.20.120.740">
    <property type="entry name" value="YgfB uncharacterised protein family UPF0149, PF03695"/>
    <property type="match status" value="1"/>
</dbReference>
<dbReference type="SUPFAM" id="SSF101327">
    <property type="entry name" value="YgfB-like"/>
    <property type="match status" value="1"/>
</dbReference>
<dbReference type="InterPro" id="IPR011978">
    <property type="entry name" value="YgfB-like"/>
</dbReference>
<dbReference type="GO" id="GO:0005829">
    <property type="term" value="C:cytosol"/>
    <property type="evidence" value="ECO:0007669"/>
    <property type="project" value="TreeGrafter"/>
</dbReference>
<dbReference type="AlphaFoldDB" id="A0A3N1Y729"/>
<gene>
    <name evidence="2" type="ORF">EDC57_0535</name>
</gene>
<evidence type="ECO:0000313" key="3">
    <source>
        <dbReference type="Proteomes" id="UP000276634"/>
    </source>
</evidence>
<organism evidence="2 3">
    <name type="scientific">Inmirania thermothiophila</name>
    <dbReference type="NCBI Taxonomy" id="1750597"/>
    <lineage>
        <taxon>Bacteria</taxon>
        <taxon>Pseudomonadati</taxon>
        <taxon>Pseudomonadota</taxon>
        <taxon>Gammaproteobacteria</taxon>
        <taxon>Chromatiales</taxon>
        <taxon>Ectothiorhodospiraceae</taxon>
        <taxon>Inmirania</taxon>
    </lineage>
</organism>
<evidence type="ECO:0008006" key="4">
    <source>
        <dbReference type="Google" id="ProtNLM"/>
    </source>
</evidence>
<accession>A0A3N1Y729</accession>
<comment type="similarity">
    <text evidence="1">Belongs to the UPF0149 family.</text>
</comment>
<protein>
    <recommendedName>
        <fullName evidence="4">YecA family protein</fullName>
    </recommendedName>
</protein>
<dbReference type="Pfam" id="PF03695">
    <property type="entry name" value="UPF0149"/>
    <property type="match status" value="1"/>
</dbReference>
<keyword evidence="3" id="KW-1185">Reference proteome</keyword>
<dbReference type="PANTHER" id="PTHR37528:SF1">
    <property type="entry name" value="UPF0149 PROTEIN YGFB"/>
    <property type="match status" value="1"/>
</dbReference>
<reference evidence="2 3" key="1">
    <citation type="submission" date="2018-11" db="EMBL/GenBank/DDBJ databases">
        <title>Genomic Encyclopedia of Type Strains, Phase IV (KMG-IV): sequencing the most valuable type-strain genomes for metagenomic binning, comparative biology and taxonomic classification.</title>
        <authorList>
            <person name="Goeker M."/>
        </authorList>
    </citation>
    <scope>NUCLEOTIDE SEQUENCE [LARGE SCALE GENOMIC DNA]</scope>
    <source>
        <strain evidence="2 3">DSM 100275</strain>
    </source>
</reference>
<dbReference type="RefSeq" id="WP_123399977.1">
    <property type="nucleotide sequence ID" value="NZ_RJVI01000001.1"/>
</dbReference>
<comment type="caution">
    <text evidence="2">The sequence shown here is derived from an EMBL/GenBank/DDBJ whole genome shotgun (WGS) entry which is preliminary data.</text>
</comment>
<dbReference type="OrthoDB" id="9783391at2"/>
<dbReference type="PANTHER" id="PTHR37528">
    <property type="entry name" value="UPF0149 PROTEIN YGFB"/>
    <property type="match status" value="1"/>
</dbReference>
<dbReference type="InterPro" id="IPR036255">
    <property type="entry name" value="YgfB-like_sf"/>
</dbReference>
<dbReference type="EMBL" id="RJVI01000001">
    <property type="protein sequence ID" value="ROR34634.1"/>
    <property type="molecule type" value="Genomic_DNA"/>
</dbReference>
<dbReference type="Proteomes" id="UP000276634">
    <property type="component" value="Unassembled WGS sequence"/>
</dbReference>
<sequence length="179" mass="18667">MGSAEAYERLERVLRQAGLGTGLADAHGVLAGLLCADAEAAWGRWRRHLRAEGLGGGVPEAELRALHDAAAAALAEETGFGFTPLLPPDEAPLARRVAALGAWCQGFLFGLGAAGAGEVEDEAAAEALRDLWQIAQVSDEVAADEADEAAYAELVEFLRVAVQLVREALRARGRGDGPA</sequence>
<name>A0A3N1Y729_9GAMM</name>
<proteinExistence type="inferred from homology"/>
<evidence type="ECO:0000256" key="1">
    <source>
        <dbReference type="ARBA" id="ARBA00038308"/>
    </source>
</evidence>